<keyword evidence="2" id="KW-1133">Transmembrane helix</keyword>
<accession>A0ABZ0KV81</accession>
<feature type="compositionally biased region" description="Basic and acidic residues" evidence="1">
    <location>
        <begin position="11"/>
        <end position="21"/>
    </location>
</feature>
<dbReference type="EMBL" id="CP116341">
    <property type="protein sequence ID" value="WOV83870.1"/>
    <property type="molecule type" value="Genomic_DNA"/>
</dbReference>
<dbReference type="NCBIfam" id="TIGR01409">
    <property type="entry name" value="TAT_signal_seq"/>
    <property type="match status" value="1"/>
</dbReference>
<dbReference type="PROSITE" id="PS51318">
    <property type="entry name" value="TAT"/>
    <property type="match status" value="1"/>
</dbReference>
<protein>
    <submittedName>
        <fullName evidence="3">Gluconate 2-dehydrogenase subunit 3 family protein</fullName>
    </submittedName>
</protein>
<gene>
    <name evidence="3" type="ORF">PGH26_13450</name>
</gene>
<proteinExistence type="predicted"/>
<organism evidence="3 4">
    <name type="scientific">Sporosarcina jeotgali</name>
    <dbReference type="NCBI Taxonomy" id="3020056"/>
    <lineage>
        <taxon>Bacteria</taxon>
        <taxon>Bacillati</taxon>
        <taxon>Bacillota</taxon>
        <taxon>Bacilli</taxon>
        <taxon>Bacillales</taxon>
        <taxon>Caryophanaceae</taxon>
        <taxon>Sporosarcina</taxon>
    </lineage>
</organism>
<dbReference type="RefSeq" id="WP_323691559.1">
    <property type="nucleotide sequence ID" value="NZ_CP116341.1"/>
</dbReference>
<feature type="transmembrane region" description="Helical" evidence="2">
    <location>
        <begin position="25"/>
        <end position="46"/>
    </location>
</feature>
<evidence type="ECO:0000256" key="1">
    <source>
        <dbReference type="SAM" id="MobiDB-lite"/>
    </source>
</evidence>
<dbReference type="Proteomes" id="UP001303532">
    <property type="component" value="Chromosome"/>
</dbReference>
<name>A0ABZ0KV81_9BACL</name>
<dbReference type="InterPro" id="IPR027056">
    <property type="entry name" value="Gluconate_2DH_su3"/>
</dbReference>
<keyword evidence="2" id="KW-0472">Membrane</keyword>
<evidence type="ECO:0000256" key="2">
    <source>
        <dbReference type="SAM" id="Phobius"/>
    </source>
</evidence>
<feature type="region of interest" description="Disordered" evidence="1">
    <location>
        <begin position="1"/>
        <end position="21"/>
    </location>
</feature>
<dbReference type="InterPro" id="IPR019546">
    <property type="entry name" value="TAT_signal_bac_arc"/>
</dbReference>
<dbReference type="Pfam" id="PF13618">
    <property type="entry name" value="Gluconate_2-dh3"/>
    <property type="match status" value="1"/>
</dbReference>
<sequence>MAENNPSDDANAEKQKQQDMSRRKFLKNSGLVAGGLVGGSIFGGLLTNSFDSKKEQQIAQSKDAQIDVHEAMQFFTRHQDFMVLMAATEQIYPEDEDGPGAIKLDVPYYIDKQLAGRWGINGRDYRHGPYTAVLDATDKSAGPAGEQSILDRGDIFLQGLRKMDDESQKRFKTTFDKAEAEQQIEILQDFENDKVKMTGLVASEFMALLIQSTLEGAYSDPVYGGNKNMEGWKMKEFPGAQASYAGYIEQDEFKKLEPVSLRDYQGH</sequence>
<dbReference type="InterPro" id="IPR006311">
    <property type="entry name" value="TAT_signal"/>
</dbReference>
<keyword evidence="4" id="KW-1185">Reference proteome</keyword>
<keyword evidence="2" id="KW-0812">Transmembrane</keyword>
<evidence type="ECO:0000313" key="3">
    <source>
        <dbReference type="EMBL" id="WOV83870.1"/>
    </source>
</evidence>
<evidence type="ECO:0000313" key="4">
    <source>
        <dbReference type="Proteomes" id="UP001303532"/>
    </source>
</evidence>
<reference evidence="3 4" key="1">
    <citation type="submission" date="2023-01" db="EMBL/GenBank/DDBJ databases">
        <title>Sporosarcina sp. nov., isolated from Korean tranditional fermented seafood 'Jeotgal'.</title>
        <authorList>
            <person name="Yang A.-I."/>
        </authorList>
    </citation>
    <scope>NUCLEOTIDE SEQUENCE [LARGE SCALE GENOMIC DNA]</scope>
    <source>
        <strain evidence="3 4">B2O-1</strain>
    </source>
</reference>